<gene>
    <name evidence="2" type="ORF">B0T24DRAFT_8595</name>
</gene>
<accession>A0AAE0TWU7</accession>
<name>A0AAE0TWU7_9PEZI</name>
<protein>
    <submittedName>
        <fullName evidence="2">Uncharacterized protein</fullName>
    </submittedName>
</protein>
<feature type="region of interest" description="Disordered" evidence="1">
    <location>
        <begin position="1"/>
        <end position="24"/>
    </location>
</feature>
<dbReference type="Proteomes" id="UP001287356">
    <property type="component" value="Unassembled WGS sequence"/>
</dbReference>
<evidence type="ECO:0000313" key="3">
    <source>
        <dbReference type="Proteomes" id="UP001287356"/>
    </source>
</evidence>
<sequence>MVLDGGQSRETRLSPVGDACGERPEGSNMLQLEIQWRIRHVVEAPSSRIFNAYVYRLRGTQCVLISAGTFVRRGPPGSVIMFPSSGEPTDATASRAASAVVGDGEWPAGAGVPYRAVTRPISKARPLFHARPRRAVSFRLSGFLLPSDPRPENAQKRQRQAGRGWPAFGLNGAVEVLESSRASDRAIGRLAFHAITETSASSSIADPNQPQH</sequence>
<dbReference type="EMBL" id="JAULSN010000001">
    <property type="protein sequence ID" value="KAK3382345.1"/>
    <property type="molecule type" value="Genomic_DNA"/>
</dbReference>
<evidence type="ECO:0000256" key="1">
    <source>
        <dbReference type="SAM" id="MobiDB-lite"/>
    </source>
</evidence>
<proteinExistence type="predicted"/>
<evidence type="ECO:0000313" key="2">
    <source>
        <dbReference type="EMBL" id="KAK3382345.1"/>
    </source>
</evidence>
<reference evidence="2" key="1">
    <citation type="journal article" date="2023" name="Mol. Phylogenet. Evol.">
        <title>Genome-scale phylogeny and comparative genomics of the fungal order Sordariales.</title>
        <authorList>
            <person name="Hensen N."/>
            <person name="Bonometti L."/>
            <person name="Westerberg I."/>
            <person name="Brannstrom I.O."/>
            <person name="Guillou S."/>
            <person name="Cros-Aarteil S."/>
            <person name="Calhoun S."/>
            <person name="Haridas S."/>
            <person name="Kuo A."/>
            <person name="Mondo S."/>
            <person name="Pangilinan J."/>
            <person name="Riley R."/>
            <person name="LaButti K."/>
            <person name="Andreopoulos B."/>
            <person name="Lipzen A."/>
            <person name="Chen C."/>
            <person name="Yan M."/>
            <person name="Daum C."/>
            <person name="Ng V."/>
            <person name="Clum A."/>
            <person name="Steindorff A."/>
            <person name="Ohm R.A."/>
            <person name="Martin F."/>
            <person name="Silar P."/>
            <person name="Natvig D.O."/>
            <person name="Lalanne C."/>
            <person name="Gautier V."/>
            <person name="Ament-Velasquez S.L."/>
            <person name="Kruys A."/>
            <person name="Hutchinson M.I."/>
            <person name="Powell A.J."/>
            <person name="Barry K."/>
            <person name="Miller A.N."/>
            <person name="Grigoriev I.V."/>
            <person name="Debuchy R."/>
            <person name="Gladieux P."/>
            <person name="Hiltunen Thoren M."/>
            <person name="Johannesson H."/>
        </authorList>
    </citation>
    <scope>NUCLEOTIDE SEQUENCE</scope>
    <source>
        <strain evidence="2">CBS 958.72</strain>
    </source>
</reference>
<keyword evidence="3" id="KW-1185">Reference proteome</keyword>
<reference evidence="2" key="2">
    <citation type="submission" date="2023-06" db="EMBL/GenBank/DDBJ databases">
        <authorList>
            <consortium name="Lawrence Berkeley National Laboratory"/>
            <person name="Haridas S."/>
            <person name="Hensen N."/>
            <person name="Bonometti L."/>
            <person name="Westerberg I."/>
            <person name="Brannstrom I.O."/>
            <person name="Guillou S."/>
            <person name="Cros-Aarteil S."/>
            <person name="Calhoun S."/>
            <person name="Kuo A."/>
            <person name="Mondo S."/>
            <person name="Pangilinan J."/>
            <person name="Riley R."/>
            <person name="Labutti K."/>
            <person name="Andreopoulos B."/>
            <person name="Lipzen A."/>
            <person name="Chen C."/>
            <person name="Yanf M."/>
            <person name="Daum C."/>
            <person name="Ng V."/>
            <person name="Clum A."/>
            <person name="Steindorff A."/>
            <person name="Ohm R."/>
            <person name="Martin F."/>
            <person name="Silar P."/>
            <person name="Natvig D."/>
            <person name="Lalanne C."/>
            <person name="Gautier V."/>
            <person name="Ament-Velasquez S.L."/>
            <person name="Kruys A."/>
            <person name="Hutchinson M.I."/>
            <person name="Powell A.J."/>
            <person name="Barry K."/>
            <person name="Miller A.N."/>
            <person name="Grigoriev I.V."/>
            <person name="Debuchy R."/>
            <person name="Gladieux P."/>
            <person name="Thoren M.H."/>
            <person name="Johannesson H."/>
        </authorList>
    </citation>
    <scope>NUCLEOTIDE SEQUENCE</scope>
    <source>
        <strain evidence="2">CBS 958.72</strain>
    </source>
</reference>
<dbReference type="AlphaFoldDB" id="A0AAE0TWU7"/>
<comment type="caution">
    <text evidence="2">The sequence shown here is derived from an EMBL/GenBank/DDBJ whole genome shotgun (WGS) entry which is preliminary data.</text>
</comment>
<organism evidence="2 3">
    <name type="scientific">Lasiosphaeria ovina</name>
    <dbReference type="NCBI Taxonomy" id="92902"/>
    <lineage>
        <taxon>Eukaryota</taxon>
        <taxon>Fungi</taxon>
        <taxon>Dikarya</taxon>
        <taxon>Ascomycota</taxon>
        <taxon>Pezizomycotina</taxon>
        <taxon>Sordariomycetes</taxon>
        <taxon>Sordariomycetidae</taxon>
        <taxon>Sordariales</taxon>
        <taxon>Lasiosphaeriaceae</taxon>
        <taxon>Lasiosphaeria</taxon>
    </lineage>
</organism>